<dbReference type="PRINTS" id="PR00368">
    <property type="entry name" value="FADPNR"/>
</dbReference>
<dbReference type="Gene3D" id="3.50.50.60">
    <property type="entry name" value="FAD/NAD(P)-binding domain"/>
    <property type="match status" value="2"/>
</dbReference>
<dbReference type="KEGG" id="cari:FNU76_06810"/>
<dbReference type="EMBL" id="CP041730">
    <property type="protein sequence ID" value="QDQ26084.1"/>
    <property type="molecule type" value="Genomic_DNA"/>
</dbReference>
<keyword evidence="3" id="KW-1185">Reference proteome</keyword>
<dbReference type="Pfam" id="PF13738">
    <property type="entry name" value="Pyr_redox_3"/>
    <property type="match status" value="1"/>
</dbReference>
<organism evidence="2 3">
    <name type="scientific">Chitinimonas arctica</name>
    <dbReference type="NCBI Taxonomy" id="2594795"/>
    <lineage>
        <taxon>Bacteria</taxon>
        <taxon>Pseudomonadati</taxon>
        <taxon>Pseudomonadota</taxon>
        <taxon>Betaproteobacteria</taxon>
        <taxon>Neisseriales</taxon>
        <taxon>Chitinibacteraceae</taxon>
        <taxon>Chitinimonas</taxon>
    </lineage>
</organism>
<name>A0A516SD64_9NEIS</name>
<evidence type="ECO:0000256" key="1">
    <source>
        <dbReference type="ARBA" id="ARBA00023002"/>
    </source>
</evidence>
<dbReference type="AlphaFoldDB" id="A0A516SD64"/>
<keyword evidence="1" id="KW-0560">Oxidoreductase</keyword>
<proteinExistence type="predicted"/>
<dbReference type="SUPFAM" id="SSF51905">
    <property type="entry name" value="FAD/NAD(P)-binding domain"/>
    <property type="match status" value="1"/>
</dbReference>
<gene>
    <name evidence="2" type="ORF">FNU76_06810</name>
</gene>
<dbReference type="InterPro" id="IPR036188">
    <property type="entry name" value="FAD/NAD-bd_sf"/>
</dbReference>
<dbReference type="GO" id="GO:0050660">
    <property type="term" value="F:flavin adenine dinucleotide binding"/>
    <property type="evidence" value="ECO:0007669"/>
    <property type="project" value="TreeGrafter"/>
</dbReference>
<dbReference type="InterPro" id="IPR050982">
    <property type="entry name" value="Auxin_biosynth/cation_transpt"/>
</dbReference>
<dbReference type="PANTHER" id="PTHR43539:SF78">
    <property type="entry name" value="FLAVIN-CONTAINING MONOOXYGENASE"/>
    <property type="match status" value="1"/>
</dbReference>
<evidence type="ECO:0000313" key="2">
    <source>
        <dbReference type="EMBL" id="QDQ26084.1"/>
    </source>
</evidence>
<dbReference type="Proteomes" id="UP000317550">
    <property type="component" value="Chromosome"/>
</dbReference>
<dbReference type="PANTHER" id="PTHR43539">
    <property type="entry name" value="FLAVIN-BINDING MONOOXYGENASE-LIKE PROTEIN (AFU_ORTHOLOGUE AFUA_4G09220)"/>
    <property type="match status" value="1"/>
</dbReference>
<protein>
    <submittedName>
        <fullName evidence="2">Flavoprotein</fullName>
    </submittedName>
</protein>
<dbReference type="GO" id="GO:0004497">
    <property type="term" value="F:monooxygenase activity"/>
    <property type="evidence" value="ECO:0007669"/>
    <property type="project" value="TreeGrafter"/>
</dbReference>
<sequence>MTSPLIQQHGVAILGAGPVGLAAAAHLLSRGIVPTLFEAGDEVGQSFRAVAHVPLFSPWRYNIDHASRALLERGGWQPPELDTLPTAGELQQHYLLPLGQALTRHIRLNSRVLSLSRHGMDKIKTAGRDQAPFVIRVAQHGAVREYLAGAVIDATGTWGKPNPLGANGLPAIDEAEHGSRIFYGVPDVLNAHRTRYAGKTILVVGAGHSAANALLNLTELSQQEAGTRVHWAVRGNNLRRVFGGGEADQLPARGALGSRLQQRIKSGELTVHSEFRIQALHAAGQELTVVAETPSGIVALPGIDEIICATGSRPDLELSRELRVRLDAWLESTEALAPLIDPNEHSCGTVRPHGHRELAHPEPGFYIVGAKSYGRAPTFLMATGYEQVRSIAAALAGDMVAADDVQLELPETGVCNAPVASAATTGACCGGPAPAEANACCVQDAEAKQAGKAGCGCGIQPAEPLRAKASTCC</sequence>
<dbReference type="PRINTS" id="PR00411">
    <property type="entry name" value="PNDRDTASEI"/>
</dbReference>
<dbReference type="RefSeq" id="WP_144277483.1">
    <property type="nucleotide sequence ID" value="NZ_CP041730.1"/>
</dbReference>
<accession>A0A516SD64</accession>
<reference evidence="3" key="1">
    <citation type="submission" date="2019-07" db="EMBL/GenBank/DDBJ databases">
        <title>Chitinimonas sp. nov., isolated from Ny-Alesund, arctica soil.</title>
        <authorList>
            <person name="Xu Q."/>
            <person name="Peng F."/>
        </authorList>
    </citation>
    <scope>NUCLEOTIDE SEQUENCE [LARGE SCALE GENOMIC DNA]</scope>
    <source>
        <strain evidence="3">R3-44</strain>
    </source>
</reference>
<dbReference type="OrthoDB" id="7279140at2"/>
<evidence type="ECO:0000313" key="3">
    <source>
        <dbReference type="Proteomes" id="UP000317550"/>
    </source>
</evidence>